<evidence type="ECO:0000256" key="1">
    <source>
        <dbReference type="SAM" id="Coils"/>
    </source>
</evidence>
<accession>A0A2D4LZT2</accession>
<reference evidence="2" key="1">
    <citation type="submission" date="2017-07" db="EMBL/GenBank/DDBJ databases">
        <authorList>
            <person name="Mikheyev A."/>
            <person name="Grau M."/>
        </authorList>
    </citation>
    <scope>NUCLEOTIDE SEQUENCE</scope>
    <source>
        <tissue evidence="2">Venom_gland</tissue>
    </source>
</reference>
<protein>
    <submittedName>
        <fullName evidence="2">Uncharacterized protein</fullName>
    </submittedName>
</protein>
<feature type="coiled-coil region" evidence="1">
    <location>
        <begin position="195"/>
        <end position="222"/>
    </location>
</feature>
<keyword evidence="1" id="KW-0175">Coiled coil</keyword>
<evidence type="ECO:0000313" key="2">
    <source>
        <dbReference type="EMBL" id="LAB26610.1"/>
    </source>
</evidence>
<sequence>MTNWNNIVNILVSQSKILKDMTSISVAALGGKTAKKTTSVNESPLITQKKIEESQVAEKSCPNVSMQTQSTSETIQEILLKLQETIIKNHNETRTDTKEIKEEMKNFKTEVRSDIMKLDGKVDSIQKALEKNENKIKEVEKRTEKTEQEIGKISQQLKMINKETENSFIQIEMEQAAFYLRFQNVEETKEENLEIIMAELIAEKLEREKDEILNELDEVYRVSTNYARRYRLPKEIHI</sequence>
<dbReference type="EMBL" id="IACM01060507">
    <property type="protein sequence ID" value="LAB26610.1"/>
    <property type="molecule type" value="Transcribed_RNA"/>
</dbReference>
<dbReference type="Gene3D" id="1.20.1270.60">
    <property type="entry name" value="Arfaptin homology (AH) domain/BAR domain"/>
    <property type="match status" value="1"/>
</dbReference>
<dbReference type="InterPro" id="IPR027267">
    <property type="entry name" value="AH/BAR_dom_sf"/>
</dbReference>
<name>A0A2D4LZT2_9SAUR</name>
<organism evidence="2">
    <name type="scientific">Micrurus spixii</name>
    <name type="common">Amazon coral snake</name>
    <dbReference type="NCBI Taxonomy" id="129469"/>
    <lineage>
        <taxon>Eukaryota</taxon>
        <taxon>Metazoa</taxon>
        <taxon>Chordata</taxon>
        <taxon>Craniata</taxon>
        <taxon>Vertebrata</taxon>
        <taxon>Euteleostomi</taxon>
        <taxon>Lepidosauria</taxon>
        <taxon>Squamata</taxon>
        <taxon>Bifurcata</taxon>
        <taxon>Unidentata</taxon>
        <taxon>Episquamata</taxon>
        <taxon>Toxicofera</taxon>
        <taxon>Serpentes</taxon>
        <taxon>Colubroidea</taxon>
        <taxon>Elapidae</taxon>
        <taxon>Elapinae</taxon>
        <taxon>Micrurus</taxon>
    </lineage>
</organism>
<feature type="coiled-coil region" evidence="1">
    <location>
        <begin position="115"/>
        <end position="163"/>
    </location>
</feature>
<reference evidence="2" key="2">
    <citation type="submission" date="2017-11" db="EMBL/GenBank/DDBJ databases">
        <title>Coralsnake Venomics: Analyses of Venom Gland Transcriptomes and Proteomes of Six Brazilian Taxa.</title>
        <authorList>
            <person name="Aird S.D."/>
            <person name="Jorge da Silva N."/>
            <person name="Qiu L."/>
            <person name="Villar-Briones A."/>
            <person name="Aparecida-Saddi V."/>
            <person name="Campos-Telles M.P."/>
            <person name="Grau M."/>
            <person name="Mikheyev A.S."/>
        </authorList>
    </citation>
    <scope>NUCLEOTIDE SEQUENCE</scope>
    <source>
        <tissue evidence="2">Venom_gland</tissue>
    </source>
</reference>
<dbReference type="AlphaFoldDB" id="A0A2D4LZT2"/>
<proteinExistence type="predicted"/>